<proteinExistence type="predicted"/>
<dbReference type="Proteomes" id="UP000731465">
    <property type="component" value="Unassembled WGS sequence"/>
</dbReference>
<protein>
    <submittedName>
        <fullName evidence="2">Exopolysaccharide biosynthesis protein</fullName>
    </submittedName>
</protein>
<comment type="caution">
    <text evidence="2">The sequence shown here is derived from an EMBL/GenBank/DDBJ whole genome shotgun (WGS) entry which is preliminary data.</text>
</comment>
<dbReference type="Gene3D" id="3.30.110.70">
    <property type="entry name" value="Hypothetical protein apc22750. Chain B"/>
    <property type="match status" value="1"/>
</dbReference>
<evidence type="ECO:0000256" key="1">
    <source>
        <dbReference type="SAM" id="SignalP"/>
    </source>
</evidence>
<organism evidence="2 3">
    <name type="scientific">Succinivibrio faecicola</name>
    <dbReference type="NCBI Taxonomy" id="2820300"/>
    <lineage>
        <taxon>Bacteria</taxon>
        <taxon>Pseudomonadati</taxon>
        <taxon>Pseudomonadota</taxon>
        <taxon>Gammaproteobacteria</taxon>
        <taxon>Aeromonadales</taxon>
        <taxon>Succinivibrionaceae</taxon>
        <taxon>Succinivibrio</taxon>
    </lineage>
</organism>
<feature type="signal peptide" evidence="1">
    <location>
        <begin position="1"/>
        <end position="21"/>
    </location>
</feature>
<accession>A0ABS7DIY8</accession>
<dbReference type="InterPro" id="IPR030852">
    <property type="entry name" value="RcsF"/>
</dbReference>
<evidence type="ECO:0000313" key="2">
    <source>
        <dbReference type="EMBL" id="MBW7571052.1"/>
    </source>
</evidence>
<dbReference type="PROSITE" id="PS51257">
    <property type="entry name" value="PROKAR_LIPOPROTEIN"/>
    <property type="match status" value="1"/>
</dbReference>
<sequence length="122" mass="13469">MKYFVALSALLLASCSSFEFKTNLDPSNFTEYFKPSSVDEVTEEDLVTKPYRTVKTVEGLSCQEDEKDAVATEADARTKARIKAADAGANAIRFDKCVHLKNTKACRVSITCYADALIVDDK</sequence>
<dbReference type="EMBL" id="JAGFNY010000046">
    <property type="protein sequence ID" value="MBW7571052.1"/>
    <property type="molecule type" value="Genomic_DNA"/>
</dbReference>
<keyword evidence="1" id="KW-0732">Signal</keyword>
<reference evidence="2 3" key="1">
    <citation type="submission" date="2021-03" db="EMBL/GenBank/DDBJ databases">
        <title>Succinivibrio sp. nov. isolated from feces of cow.</title>
        <authorList>
            <person name="Choi J.-Y."/>
        </authorList>
    </citation>
    <scope>NUCLEOTIDE SEQUENCE [LARGE SCALE GENOMIC DNA]</scope>
    <source>
        <strain evidence="2 3">AGMB01872</strain>
    </source>
</reference>
<dbReference type="RefSeq" id="WP_219938275.1">
    <property type="nucleotide sequence ID" value="NZ_JAGFNY010000046.1"/>
</dbReference>
<evidence type="ECO:0000313" key="3">
    <source>
        <dbReference type="Proteomes" id="UP000731465"/>
    </source>
</evidence>
<name>A0ABS7DIY8_9GAMM</name>
<feature type="chain" id="PRO_5046779256" evidence="1">
    <location>
        <begin position="22"/>
        <end position="122"/>
    </location>
</feature>
<gene>
    <name evidence="2" type="ORF">J5V48_09120</name>
</gene>
<dbReference type="Pfam" id="PF16358">
    <property type="entry name" value="RcsF"/>
    <property type="match status" value="1"/>
</dbReference>
<keyword evidence="3" id="KW-1185">Reference proteome</keyword>